<evidence type="ECO:0000256" key="17">
    <source>
        <dbReference type="SAM" id="Phobius"/>
    </source>
</evidence>
<dbReference type="STRING" id="1590841.A0A2R6Q680"/>
<dbReference type="InterPro" id="IPR011009">
    <property type="entry name" value="Kinase-like_dom_sf"/>
</dbReference>
<dbReference type="AlphaFoldDB" id="A0A2R6Q680"/>
<evidence type="ECO:0000256" key="6">
    <source>
        <dbReference type="ARBA" id="ARBA00022692"/>
    </source>
</evidence>
<dbReference type="FunFam" id="3.30.200.20:FF:000168">
    <property type="entry name" value="L-type lectin-domain containing receptor kinase IX.1"/>
    <property type="match status" value="1"/>
</dbReference>
<dbReference type="Gene3D" id="3.30.200.20">
    <property type="entry name" value="Phosphorylase Kinase, domain 1"/>
    <property type="match status" value="1"/>
</dbReference>
<keyword evidence="9 16" id="KW-0547">Nucleotide-binding</keyword>
<dbReference type="Gene3D" id="1.10.510.10">
    <property type="entry name" value="Transferase(Phosphotransferase) domain 1"/>
    <property type="match status" value="1"/>
</dbReference>
<dbReference type="CDD" id="cd14066">
    <property type="entry name" value="STKc_IRAK"/>
    <property type="match status" value="1"/>
</dbReference>
<dbReference type="GO" id="GO:0004672">
    <property type="term" value="F:protein kinase activity"/>
    <property type="evidence" value="ECO:0007669"/>
    <property type="project" value="InterPro"/>
</dbReference>
<dbReference type="PROSITE" id="PS50011">
    <property type="entry name" value="PROTEIN_KINASE_DOM"/>
    <property type="match status" value="1"/>
</dbReference>
<keyword evidence="5" id="KW-0808">Transferase</keyword>
<evidence type="ECO:0000313" key="20">
    <source>
        <dbReference type="Proteomes" id="UP000241394"/>
    </source>
</evidence>
<dbReference type="InParanoid" id="A0A2R6Q680"/>
<dbReference type="GO" id="GO:0030246">
    <property type="term" value="F:carbohydrate binding"/>
    <property type="evidence" value="ECO:0007669"/>
    <property type="project" value="UniProtKB-KW"/>
</dbReference>
<dbReference type="SUPFAM" id="SSF56112">
    <property type="entry name" value="Protein kinase-like (PK-like)"/>
    <property type="match status" value="1"/>
</dbReference>
<comment type="similarity">
    <text evidence="2">In the N-terminal section; belongs to the leguminous lectin family.</text>
</comment>
<evidence type="ECO:0000256" key="7">
    <source>
        <dbReference type="ARBA" id="ARBA00022729"/>
    </source>
</evidence>
<evidence type="ECO:0000256" key="13">
    <source>
        <dbReference type="ARBA" id="ARBA00023136"/>
    </source>
</evidence>
<evidence type="ECO:0000256" key="8">
    <source>
        <dbReference type="ARBA" id="ARBA00022734"/>
    </source>
</evidence>
<evidence type="ECO:0000256" key="1">
    <source>
        <dbReference type="ARBA" id="ARBA00004251"/>
    </source>
</evidence>
<keyword evidence="12 17" id="KW-1133">Transmembrane helix</keyword>
<feature type="transmembrane region" description="Helical" evidence="17">
    <location>
        <begin position="289"/>
        <end position="312"/>
    </location>
</feature>
<feature type="domain" description="Protein kinase" evidence="18">
    <location>
        <begin position="353"/>
        <end position="631"/>
    </location>
</feature>
<keyword evidence="11 16" id="KW-0067">ATP-binding</keyword>
<evidence type="ECO:0000256" key="16">
    <source>
        <dbReference type="PROSITE-ProRule" id="PRU10141"/>
    </source>
</evidence>
<dbReference type="InterPro" id="IPR008271">
    <property type="entry name" value="Ser/Thr_kinase_AS"/>
</dbReference>
<dbReference type="Gene3D" id="2.60.120.200">
    <property type="match status" value="1"/>
</dbReference>
<keyword evidence="14" id="KW-0675">Receptor</keyword>
<name>A0A2R6Q680_ACTCC</name>
<dbReference type="EMBL" id="NKQK01000019">
    <property type="protein sequence ID" value="PSS02775.1"/>
    <property type="molecule type" value="Genomic_DNA"/>
</dbReference>
<comment type="subcellular location">
    <subcellularLocation>
        <location evidence="1">Cell membrane</location>
        <topology evidence="1">Single-pass type I membrane protein</topology>
    </subcellularLocation>
</comment>
<keyword evidence="6 17" id="KW-0812">Transmembrane</keyword>
<comment type="caution">
    <text evidence="19">The sequence shown here is derived from an EMBL/GenBank/DDBJ whole genome shotgun (WGS) entry which is preliminary data.</text>
</comment>
<keyword evidence="10" id="KW-0418">Kinase</keyword>
<dbReference type="CDD" id="cd06899">
    <property type="entry name" value="lectin_legume_LecRK_Arcelin_ConA"/>
    <property type="match status" value="1"/>
</dbReference>
<dbReference type="InterPro" id="IPR013320">
    <property type="entry name" value="ConA-like_dom_sf"/>
</dbReference>
<dbReference type="OMA" id="QGRDNNA"/>
<comment type="similarity">
    <text evidence="3">In the C-terminal section; belongs to the protein kinase superfamily. Ser/Thr protein kinase family.</text>
</comment>
<evidence type="ECO:0000256" key="12">
    <source>
        <dbReference type="ARBA" id="ARBA00022989"/>
    </source>
</evidence>
<reference evidence="19 20" key="1">
    <citation type="submission" date="2017-07" db="EMBL/GenBank/DDBJ databases">
        <title>An improved, manually edited Actinidia chinensis var. chinensis (kiwifruit) genome highlights the challenges associated with draft genomes and gene prediction in plants.</title>
        <authorList>
            <person name="Pilkington S."/>
            <person name="Crowhurst R."/>
            <person name="Hilario E."/>
            <person name="Nardozza S."/>
            <person name="Fraser L."/>
            <person name="Peng Y."/>
            <person name="Gunaseelan K."/>
            <person name="Simpson R."/>
            <person name="Tahir J."/>
            <person name="Deroles S."/>
            <person name="Templeton K."/>
            <person name="Luo Z."/>
            <person name="Davy M."/>
            <person name="Cheng C."/>
            <person name="Mcneilage M."/>
            <person name="Scaglione D."/>
            <person name="Liu Y."/>
            <person name="Zhang Q."/>
            <person name="Datson P."/>
            <person name="De Silva N."/>
            <person name="Gardiner S."/>
            <person name="Bassett H."/>
            <person name="Chagne D."/>
            <person name="Mccallum J."/>
            <person name="Dzierzon H."/>
            <person name="Deng C."/>
            <person name="Wang Y.-Y."/>
            <person name="Barron N."/>
            <person name="Manako K."/>
            <person name="Bowen J."/>
            <person name="Foster T."/>
            <person name="Erridge Z."/>
            <person name="Tiffin H."/>
            <person name="Waite C."/>
            <person name="Davies K."/>
            <person name="Grierson E."/>
            <person name="Laing W."/>
            <person name="Kirk R."/>
            <person name="Chen X."/>
            <person name="Wood M."/>
            <person name="Montefiori M."/>
            <person name="Brummell D."/>
            <person name="Schwinn K."/>
            <person name="Catanach A."/>
            <person name="Fullerton C."/>
            <person name="Li D."/>
            <person name="Meiyalaghan S."/>
            <person name="Nieuwenhuizen N."/>
            <person name="Read N."/>
            <person name="Prakash R."/>
            <person name="Hunter D."/>
            <person name="Zhang H."/>
            <person name="Mckenzie M."/>
            <person name="Knabel M."/>
            <person name="Harris A."/>
            <person name="Allan A."/>
            <person name="Chen A."/>
            <person name="Janssen B."/>
            <person name="Plunkett B."/>
            <person name="Dwamena C."/>
            <person name="Voogd C."/>
            <person name="Leif D."/>
            <person name="Lafferty D."/>
            <person name="Souleyre E."/>
            <person name="Varkonyi-Gasic E."/>
            <person name="Gambi F."/>
            <person name="Hanley J."/>
            <person name="Yao J.-L."/>
            <person name="Cheung J."/>
            <person name="David K."/>
            <person name="Warren B."/>
            <person name="Marsh K."/>
            <person name="Snowden K."/>
            <person name="Lin-Wang K."/>
            <person name="Brian L."/>
            <person name="Martinez-Sanchez M."/>
            <person name="Wang M."/>
            <person name="Ileperuma N."/>
            <person name="Macnee N."/>
            <person name="Campin R."/>
            <person name="Mcatee P."/>
            <person name="Drummond R."/>
            <person name="Espley R."/>
            <person name="Ireland H."/>
            <person name="Wu R."/>
            <person name="Atkinson R."/>
            <person name="Karunairetnam S."/>
            <person name="Bulley S."/>
            <person name="Chunkath S."/>
            <person name="Hanley Z."/>
            <person name="Storey R."/>
            <person name="Thrimawithana A."/>
            <person name="Thomson S."/>
            <person name="David C."/>
            <person name="Testolin R."/>
        </authorList>
    </citation>
    <scope>NUCLEOTIDE SEQUENCE [LARGE SCALE GENOMIC DNA]</scope>
    <source>
        <strain evidence="20">cv. Red5</strain>
        <tissue evidence="19">Young leaf</tissue>
    </source>
</reference>
<dbReference type="SMART" id="SM00220">
    <property type="entry name" value="S_TKc"/>
    <property type="match status" value="1"/>
</dbReference>
<dbReference type="OrthoDB" id="842456at2759"/>
<organism evidence="19 20">
    <name type="scientific">Actinidia chinensis var. chinensis</name>
    <name type="common">Chinese soft-hair kiwi</name>
    <dbReference type="NCBI Taxonomy" id="1590841"/>
    <lineage>
        <taxon>Eukaryota</taxon>
        <taxon>Viridiplantae</taxon>
        <taxon>Streptophyta</taxon>
        <taxon>Embryophyta</taxon>
        <taxon>Tracheophyta</taxon>
        <taxon>Spermatophyta</taxon>
        <taxon>Magnoliopsida</taxon>
        <taxon>eudicotyledons</taxon>
        <taxon>Gunneridae</taxon>
        <taxon>Pentapetalae</taxon>
        <taxon>asterids</taxon>
        <taxon>Ericales</taxon>
        <taxon>Actinidiaceae</taxon>
        <taxon>Actinidia</taxon>
    </lineage>
</organism>
<keyword evidence="15" id="KW-0325">Glycoprotein</keyword>
<proteinExistence type="inferred from homology"/>
<dbReference type="PANTHER" id="PTHR27007">
    <property type="match status" value="1"/>
</dbReference>
<dbReference type="Pfam" id="PF00139">
    <property type="entry name" value="Lectin_legB"/>
    <property type="match status" value="1"/>
</dbReference>
<keyword evidence="8 19" id="KW-0430">Lectin</keyword>
<gene>
    <name evidence="19" type="ORF">CEY00_Acc06818</name>
</gene>
<dbReference type="Proteomes" id="UP000241394">
    <property type="component" value="Chromosome LG19"/>
</dbReference>
<accession>A0A2R6Q680</accession>
<dbReference type="InterPro" id="IPR000719">
    <property type="entry name" value="Prot_kinase_dom"/>
</dbReference>
<evidence type="ECO:0000256" key="9">
    <source>
        <dbReference type="ARBA" id="ARBA00022741"/>
    </source>
</evidence>
<dbReference type="InterPro" id="IPR000985">
    <property type="entry name" value="Lectin_LegA_CS"/>
</dbReference>
<dbReference type="InterPro" id="IPR050528">
    <property type="entry name" value="L-type_Lectin-RKs"/>
</dbReference>
<evidence type="ECO:0000313" key="19">
    <source>
        <dbReference type="EMBL" id="PSS02775.1"/>
    </source>
</evidence>
<dbReference type="PROSITE" id="PS00107">
    <property type="entry name" value="PROTEIN_KINASE_ATP"/>
    <property type="match status" value="1"/>
</dbReference>
<reference evidence="20" key="2">
    <citation type="journal article" date="2018" name="BMC Genomics">
        <title>A manually annotated Actinidia chinensis var. chinensis (kiwifruit) genome highlights the challenges associated with draft genomes and gene prediction in plants.</title>
        <authorList>
            <person name="Pilkington S.M."/>
            <person name="Crowhurst R."/>
            <person name="Hilario E."/>
            <person name="Nardozza S."/>
            <person name="Fraser L."/>
            <person name="Peng Y."/>
            <person name="Gunaseelan K."/>
            <person name="Simpson R."/>
            <person name="Tahir J."/>
            <person name="Deroles S.C."/>
            <person name="Templeton K."/>
            <person name="Luo Z."/>
            <person name="Davy M."/>
            <person name="Cheng C."/>
            <person name="McNeilage M."/>
            <person name="Scaglione D."/>
            <person name="Liu Y."/>
            <person name="Zhang Q."/>
            <person name="Datson P."/>
            <person name="De Silva N."/>
            <person name="Gardiner S.E."/>
            <person name="Bassett H."/>
            <person name="Chagne D."/>
            <person name="McCallum J."/>
            <person name="Dzierzon H."/>
            <person name="Deng C."/>
            <person name="Wang Y.Y."/>
            <person name="Barron L."/>
            <person name="Manako K."/>
            <person name="Bowen J."/>
            <person name="Foster T.M."/>
            <person name="Erridge Z.A."/>
            <person name="Tiffin H."/>
            <person name="Waite C.N."/>
            <person name="Davies K.M."/>
            <person name="Grierson E.P."/>
            <person name="Laing W.A."/>
            <person name="Kirk R."/>
            <person name="Chen X."/>
            <person name="Wood M."/>
            <person name="Montefiori M."/>
            <person name="Brummell D.A."/>
            <person name="Schwinn K.E."/>
            <person name="Catanach A."/>
            <person name="Fullerton C."/>
            <person name="Li D."/>
            <person name="Meiyalaghan S."/>
            <person name="Nieuwenhuizen N."/>
            <person name="Read N."/>
            <person name="Prakash R."/>
            <person name="Hunter D."/>
            <person name="Zhang H."/>
            <person name="McKenzie M."/>
            <person name="Knabel M."/>
            <person name="Harris A."/>
            <person name="Allan A.C."/>
            <person name="Gleave A."/>
            <person name="Chen A."/>
            <person name="Janssen B.J."/>
            <person name="Plunkett B."/>
            <person name="Ampomah-Dwamena C."/>
            <person name="Voogd C."/>
            <person name="Leif D."/>
            <person name="Lafferty D."/>
            <person name="Souleyre E.J.F."/>
            <person name="Varkonyi-Gasic E."/>
            <person name="Gambi F."/>
            <person name="Hanley J."/>
            <person name="Yao J.L."/>
            <person name="Cheung J."/>
            <person name="David K.M."/>
            <person name="Warren B."/>
            <person name="Marsh K."/>
            <person name="Snowden K.C."/>
            <person name="Lin-Wang K."/>
            <person name="Brian L."/>
            <person name="Martinez-Sanchez M."/>
            <person name="Wang M."/>
            <person name="Ileperuma N."/>
            <person name="Macnee N."/>
            <person name="Campin R."/>
            <person name="McAtee P."/>
            <person name="Drummond R.S.M."/>
            <person name="Espley R.V."/>
            <person name="Ireland H.S."/>
            <person name="Wu R."/>
            <person name="Atkinson R.G."/>
            <person name="Karunairetnam S."/>
            <person name="Bulley S."/>
            <person name="Chunkath S."/>
            <person name="Hanley Z."/>
            <person name="Storey R."/>
            <person name="Thrimawithana A.H."/>
            <person name="Thomson S."/>
            <person name="David C."/>
            <person name="Testolin R."/>
            <person name="Huang H."/>
            <person name="Hellens R.P."/>
            <person name="Schaffer R.J."/>
        </authorList>
    </citation>
    <scope>NUCLEOTIDE SEQUENCE [LARGE SCALE GENOMIC DNA]</scope>
    <source>
        <strain evidence="20">cv. Red5</strain>
    </source>
</reference>
<dbReference type="Gramene" id="PSS02775">
    <property type="protein sequence ID" value="PSS02775"/>
    <property type="gene ID" value="CEY00_Acc06818"/>
</dbReference>
<dbReference type="GO" id="GO:0005524">
    <property type="term" value="F:ATP binding"/>
    <property type="evidence" value="ECO:0007669"/>
    <property type="project" value="UniProtKB-UniRule"/>
</dbReference>
<dbReference type="Pfam" id="PF00069">
    <property type="entry name" value="Pkinase"/>
    <property type="match status" value="1"/>
</dbReference>
<dbReference type="SUPFAM" id="SSF49899">
    <property type="entry name" value="Concanavalin A-like lectins/glucanases"/>
    <property type="match status" value="1"/>
</dbReference>
<dbReference type="GO" id="GO:0005886">
    <property type="term" value="C:plasma membrane"/>
    <property type="evidence" value="ECO:0007669"/>
    <property type="project" value="UniProtKB-SubCell"/>
</dbReference>
<keyword evidence="7" id="KW-0732">Signal</keyword>
<dbReference type="FunFam" id="1.10.510.10:FF:000240">
    <property type="entry name" value="Lectin-domain containing receptor kinase A4.3"/>
    <property type="match status" value="1"/>
</dbReference>
<dbReference type="PROSITE" id="PS00108">
    <property type="entry name" value="PROTEIN_KINASE_ST"/>
    <property type="match status" value="1"/>
</dbReference>
<evidence type="ECO:0000256" key="10">
    <source>
        <dbReference type="ARBA" id="ARBA00022777"/>
    </source>
</evidence>
<sequence>MAVYNSSRSLKSTIFLCSLSTITLHILLVTALASPPSFNLPEIGPQHENVSITTYLDAHISFHGLQIPDERSTNLKGRAGKATYIEPLHLWDKASGKLADFDTHFLFVIDSDGREDYGDGLAFFLALDGANVTAGGAIGLPIDPKTMEPISPFVAVEFDTVCSVPWDPVNVNNGPHVGININSLVSNVSAVWESNITGGMENEAWIRYDSKSKNLSVVFTGWRNNARVESGLHLLVDLRDCGLPEWVEFGFSASTGSFFEKNNVKSWQFHSSTLQIVEPGKRRAKNTGLVVGLIVGSCALVSGLALLCFGLWKRSRGKEEEFGIDMSMENEFETGSGPKKFSYGQLSRATNNFSKERKLGEGGFGGVYRGFLRDLNSYVAVKRISKGSKQGIKEYASEVRIISRLRHRNLVQLIGWCHEKIELLLVYEFMENGSLDSHLFKGKTMLTWAMRYKIAQGLASALLYLHEEWEQCVVHRDVKSSNVLLDSNFNAKLGDFGLARLVDHEKGSQTTVLAGTMGYLAPESVVTGKASKETDVYSFGVVALEIACGRKPFDLKVQESQMRMVEWVWDLYGTGKLLEAADPKLSTDFDEKEMECLMVVGLWCAHPDHTLRPSIRQAIQVFNFEAPLPILPAKLPALMFFSPPVNSPTSLISLVPGTTISNTSSSYYYNTDSSKLTSSSAASSPSASFLHTK</sequence>
<keyword evidence="13 17" id="KW-0472">Membrane</keyword>
<evidence type="ECO:0000256" key="3">
    <source>
        <dbReference type="ARBA" id="ARBA00010217"/>
    </source>
</evidence>
<evidence type="ECO:0000256" key="2">
    <source>
        <dbReference type="ARBA" id="ARBA00008536"/>
    </source>
</evidence>
<feature type="binding site" evidence="16">
    <location>
        <position position="382"/>
    </location>
    <ligand>
        <name>ATP</name>
        <dbReference type="ChEBI" id="CHEBI:30616"/>
    </ligand>
</feature>
<keyword evidence="20" id="KW-1185">Reference proteome</keyword>
<dbReference type="GO" id="GO:0002229">
    <property type="term" value="P:defense response to oomycetes"/>
    <property type="evidence" value="ECO:0007669"/>
    <property type="project" value="UniProtKB-ARBA"/>
</dbReference>
<keyword evidence="4" id="KW-1003">Cell membrane</keyword>
<evidence type="ECO:0000256" key="15">
    <source>
        <dbReference type="ARBA" id="ARBA00023180"/>
    </source>
</evidence>
<protein>
    <submittedName>
        <fullName evidence="19">Legume lectin domain protein</fullName>
    </submittedName>
</protein>
<evidence type="ECO:0000259" key="18">
    <source>
        <dbReference type="PROSITE" id="PS50011"/>
    </source>
</evidence>
<dbReference type="InterPro" id="IPR017441">
    <property type="entry name" value="Protein_kinase_ATP_BS"/>
</dbReference>
<evidence type="ECO:0000256" key="11">
    <source>
        <dbReference type="ARBA" id="ARBA00022840"/>
    </source>
</evidence>
<evidence type="ECO:0000256" key="14">
    <source>
        <dbReference type="ARBA" id="ARBA00023170"/>
    </source>
</evidence>
<dbReference type="InterPro" id="IPR001220">
    <property type="entry name" value="Legume_lectin_dom"/>
</dbReference>
<dbReference type="PROSITE" id="PS00308">
    <property type="entry name" value="LECTIN_LEGUME_ALPHA"/>
    <property type="match status" value="1"/>
</dbReference>
<evidence type="ECO:0000256" key="5">
    <source>
        <dbReference type="ARBA" id="ARBA00022679"/>
    </source>
</evidence>
<evidence type="ECO:0000256" key="4">
    <source>
        <dbReference type="ARBA" id="ARBA00022475"/>
    </source>
</evidence>